<dbReference type="AlphaFoldDB" id="A0AA40STN4"/>
<protein>
    <submittedName>
        <fullName evidence="1">Uncharacterized protein</fullName>
    </submittedName>
</protein>
<gene>
    <name evidence="1" type="ORF">FNW02_04150</name>
</gene>
<comment type="caution">
    <text evidence="1">The sequence shown here is derived from an EMBL/GenBank/DDBJ whole genome shotgun (WGS) entry which is preliminary data.</text>
</comment>
<sequence length="69" mass="7351">MQSLFAAKIIHLTTHALLDDTDQSIPSAIVFAPSGQCDGLLTLTEIVDLSINAAISVEVTTQLHEESCL</sequence>
<evidence type="ECO:0000313" key="2">
    <source>
        <dbReference type="Proteomes" id="UP001165986"/>
    </source>
</evidence>
<proteinExistence type="predicted"/>
<evidence type="ECO:0000313" key="1">
    <source>
        <dbReference type="EMBL" id="MBD6615063.1"/>
    </source>
</evidence>
<accession>A0AA40STN4</accession>
<organism evidence="1 2">
    <name type="scientific">Komarekiella delphini-convector SJRDD-AB1</name>
    <dbReference type="NCBI Taxonomy" id="2593771"/>
    <lineage>
        <taxon>Bacteria</taxon>
        <taxon>Bacillati</taxon>
        <taxon>Cyanobacteriota</taxon>
        <taxon>Cyanophyceae</taxon>
        <taxon>Nostocales</taxon>
        <taxon>Nostocaceae</taxon>
        <taxon>Komarekiella</taxon>
        <taxon>Komarekiella delphini-convector</taxon>
    </lineage>
</organism>
<name>A0AA40STN4_9NOST</name>
<dbReference type="RefSeq" id="WP_191756317.1">
    <property type="nucleotide sequence ID" value="NZ_VJXY01000003.1"/>
</dbReference>
<reference evidence="1" key="1">
    <citation type="submission" date="2019-07" db="EMBL/GenBank/DDBJ databases">
        <title>Toxilogical consequences of a new and cryptic species of cyanobacteria (Komarekiella delphini-convector) recovered from the epidermis of a bottlenose dolphin and 1500 ft. in the air.</title>
        <authorList>
            <person name="Brown A.O."/>
            <person name="Dvorak P."/>
            <person name="Villanueva C.D."/>
            <person name="Foss A.J."/>
            <person name="Garvey A.D."/>
            <person name="Gibson Q.A."/>
            <person name="Johansen J.R."/>
            <person name="Casamatta D.A."/>
        </authorList>
    </citation>
    <scope>NUCLEOTIDE SEQUENCE</scope>
    <source>
        <strain evidence="1">SJRDD-AB1</strain>
    </source>
</reference>
<dbReference type="EMBL" id="VJXY01000003">
    <property type="protein sequence ID" value="MBD6615063.1"/>
    <property type="molecule type" value="Genomic_DNA"/>
</dbReference>
<dbReference type="Proteomes" id="UP001165986">
    <property type="component" value="Unassembled WGS sequence"/>
</dbReference>
<keyword evidence="2" id="KW-1185">Reference proteome</keyword>